<proteinExistence type="predicted"/>
<dbReference type="Proteomes" id="UP000285569">
    <property type="component" value="Unassembled WGS sequence"/>
</dbReference>
<reference evidence="1 2" key="2">
    <citation type="journal article" date="2020" name="Int. J. Syst. Evol. Microbiol.">
        <title>Leptospira yasudae sp. nov. and Leptospira stimsonii sp. nov., two new species of the pathogenic group isolated from environmental sources.</title>
        <authorList>
            <person name="Casanovas-Massana A."/>
            <person name="Hamond C."/>
            <person name="Santos L.A."/>
            <person name="de Oliveira D."/>
            <person name="Hacker K.P."/>
            <person name="Balassiano I."/>
            <person name="Costa F."/>
            <person name="Medeiros M.A."/>
            <person name="Reis M.G."/>
            <person name="Ko A.I."/>
            <person name="Wunder E.A."/>
        </authorList>
    </citation>
    <scope>NUCLEOTIDE SEQUENCE [LARGE SCALE GENOMIC DNA]</scope>
    <source>
        <strain evidence="1 2">B21</strain>
    </source>
</reference>
<keyword evidence="2" id="KW-1185">Reference proteome</keyword>
<accession>A0ABX9M5Y4</accession>
<organism evidence="1 2">
    <name type="scientific">Leptospira yasudae</name>
    <dbReference type="NCBI Taxonomy" id="2202201"/>
    <lineage>
        <taxon>Bacteria</taxon>
        <taxon>Pseudomonadati</taxon>
        <taxon>Spirochaetota</taxon>
        <taxon>Spirochaetia</taxon>
        <taxon>Leptospirales</taxon>
        <taxon>Leptospiraceae</taxon>
        <taxon>Leptospira</taxon>
    </lineage>
</organism>
<protein>
    <submittedName>
        <fullName evidence="1">Uncharacterized protein</fullName>
    </submittedName>
</protein>
<reference evidence="2" key="1">
    <citation type="submission" date="2018-05" db="EMBL/GenBank/DDBJ databases">
        <title>Leptospira yasudae sp. nov. and Leptospira stimsonii sp. nov., two pathogenic species of the genus Leptospira isolated from environmental sources.</title>
        <authorList>
            <person name="Casanovas-Massana A."/>
            <person name="Hamond C."/>
            <person name="Santos L.A."/>
            <person name="Hacker K.P."/>
            <person name="Balassiano I."/>
            <person name="Medeiros M.A."/>
            <person name="Reis M.G."/>
            <person name="Ko A.I."/>
            <person name="Wunder E.A."/>
        </authorList>
    </citation>
    <scope>NUCLEOTIDE SEQUENCE [LARGE SCALE GENOMIC DNA]</scope>
    <source>
        <strain evidence="2">B21</strain>
    </source>
</reference>
<evidence type="ECO:0000313" key="2">
    <source>
        <dbReference type="Proteomes" id="UP000285569"/>
    </source>
</evidence>
<evidence type="ECO:0000313" key="1">
    <source>
        <dbReference type="EMBL" id="RHX80805.1"/>
    </source>
</evidence>
<name>A0ABX9M5Y4_9LEPT</name>
<dbReference type="EMBL" id="QHCR01000003">
    <property type="protein sequence ID" value="RHX80805.1"/>
    <property type="molecule type" value="Genomic_DNA"/>
</dbReference>
<gene>
    <name evidence="1" type="ORF">DLM77_07965</name>
</gene>
<comment type="caution">
    <text evidence="1">The sequence shown here is derived from an EMBL/GenBank/DDBJ whole genome shotgun (WGS) entry which is preliminary data.</text>
</comment>
<sequence>MLAENWKLFPGIFGLSDKDGRILPLVPIQFQIRMCTEGLASKSNLTVNEASRFFQVPSGNSFSEG</sequence>